<gene>
    <name evidence="5" type="ORF">LKD48_13005</name>
</gene>
<evidence type="ECO:0000256" key="2">
    <source>
        <dbReference type="ARBA" id="ARBA00023125"/>
    </source>
</evidence>
<name>A0AAE3JD20_9FIRM</name>
<sequence length="324" mass="37271">MIPSVIDYLLQLPEAMHFAKVHELCSDGISSYRMLSDYGSGTFQLIEFENNLLLILIGDYKPKDTFEKITEISEDYMEISQFETDSSSFKIGGRKRNQVDKGIYCYLNTQKKTYTYCEGGKAVRFTKVILSPQYFQTYFKLHDENNARLLSSARDYLLKNPNLPELNFVFQQIRDCQAEGTTLKLYLESKVMELLSLVVKGIEQEQKHISVKLDYKDIRNLKKTITVMKSDLSAYPSGDELARIAGMSPARYQLAFRKHFGTTPYEYLKEMRLNQALLLLKNSDYGIATIAAKVGYHNSGHFAKLFKKAYGLGPREYRNIHGIK</sequence>
<dbReference type="RefSeq" id="WP_055219042.1">
    <property type="nucleotide sequence ID" value="NZ_JAJEQN010000039.1"/>
</dbReference>
<dbReference type="GO" id="GO:0043565">
    <property type="term" value="F:sequence-specific DNA binding"/>
    <property type="evidence" value="ECO:0007669"/>
    <property type="project" value="InterPro"/>
</dbReference>
<dbReference type="SMART" id="SM00342">
    <property type="entry name" value="HTH_ARAC"/>
    <property type="match status" value="1"/>
</dbReference>
<reference evidence="5 6" key="1">
    <citation type="submission" date="2021-10" db="EMBL/GenBank/DDBJ databases">
        <title>Anaerobic single-cell dispensing facilitates the cultivation of human gut bacteria.</title>
        <authorList>
            <person name="Afrizal A."/>
        </authorList>
    </citation>
    <scope>NUCLEOTIDE SEQUENCE [LARGE SCALE GENOMIC DNA]</scope>
    <source>
        <strain evidence="5 6">CLA-AA-H224</strain>
    </source>
</reference>
<organism evidence="5 6">
    <name type="scientific">Anthropogastromicrobium aceti</name>
    <dbReference type="NCBI Taxonomy" id="2981768"/>
    <lineage>
        <taxon>Bacteria</taxon>
        <taxon>Bacillati</taxon>
        <taxon>Bacillota</taxon>
        <taxon>Clostridia</taxon>
        <taxon>Lachnospirales</taxon>
        <taxon>Lachnospiraceae</taxon>
        <taxon>Anthropogastromicrobium</taxon>
    </lineage>
</organism>
<dbReference type="AlphaFoldDB" id="A0AAE3JD20"/>
<keyword evidence="2" id="KW-0238">DNA-binding</keyword>
<dbReference type="Pfam" id="PF12833">
    <property type="entry name" value="HTH_18"/>
    <property type="match status" value="1"/>
</dbReference>
<dbReference type="Proteomes" id="UP001198200">
    <property type="component" value="Unassembled WGS sequence"/>
</dbReference>
<dbReference type="GO" id="GO:0003700">
    <property type="term" value="F:DNA-binding transcription factor activity"/>
    <property type="evidence" value="ECO:0007669"/>
    <property type="project" value="InterPro"/>
</dbReference>
<protein>
    <submittedName>
        <fullName evidence="5">AraC family transcriptional regulator</fullName>
    </submittedName>
</protein>
<dbReference type="PRINTS" id="PR00032">
    <property type="entry name" value="HTHARAC"/>
</dbReference>
<keyword evidence="1" id="KW-0805">Transcription regulation</keyword>
<evidence type="ECO:0000313" key="5">
    <source>
        <dbReference type="EMBL" id="MCC2222536.1"/>
    </source>
</evidence>
<dbReference type="InterPro" id="IPR018060">
    <property type="entry name" value="HTH_AraC"/>
</dbReference>
<evidence type="ECO:0000259" key="4">
    <source>
        <dbReference type="PROSITE" id="PS01124"/>
    </source>
</evidence>
<keyword evidence="6" id="KW-1185">Reference proteome</keyword>
<dbReference type="EMBL" id="JAJEQN010000039">
    <property type="protein sequence ID" value="MCC2222536.1"/>
    <property type="molecule type" value="Genomic_DNA"/>
</dbReference>
<dbReference type="InterPro" id="IPR020449">
    <property type="entry name" value="Tscrpt_reg_AraC-type_HTH"/>
</dbReference>
<dbReference type="PANTHER" id="PTHR47893">
    <property type="entry name" value="REGULATORY PROTEIN PCHR"/>
    <property type="match status" value="1"/>
</dbReference>
<feature type="domain" description="HTH araC/xylS-type" evidence="4">
    <location>
        <begin position="222"/>
        <end position="320"/>
    </location>
</feature>
<dbReference type="PROSITE" id="PS01124">
    <property type="entry name" value="HTH_ARAC_FAMILY_2"/>
    <property type="match status" value="1"/>
</dbReference>
<dbReference type="PANTHER" id="PTHR47893:SF1">
    <property type="entry name" value="REGULATORY PROTEIN PCHR"/>
    <property type="match status" value="1"/>
</dbReference>
<dbReference type="Gene3D" id="1.10.10.60">
    <property type="entry name" value="Homeodomain-like"/>
    <property type="match status" value="1"/>
</dbReference>
<dbReference type="SUPFAM" id="SSF46689">
    <property type="entry name" value="Homeodomain-like"/>
    <property type="match status" value="2"/>
</dbReference>
<evidence type="ECO:0000313" key="6">
    <source>
        <dbReference type="Proteomes" id="UP001198200"/>
    </source>
</evidence>
<accession>A0AAE3JD20</accession>
<dbReference type="InterPro" id="IPR009057">
    <property type="entry name" value="Homeodomain-like_sf"/>
</dbReference>
<evidence type="ECO:0000256" key="1">
    <source>
        <dbReference type="ARBA" id="ARBA00023015"/>
    </source>
</evidence>
<dbReference type="InterPro" id="IPR053142">
    <property type="entry name" value="PchR_regulatory_protein"/>
</dbReference>
<comment type="caution">
    <text evidence="5">The sequence shown here is derived from an EMBL/GenBank/DDBJ whole genome shotgun (WGS) entry which is preliminary data.</text>
</comment>
<evidence type="ECO:0000256" key="3">
    <source>
        <dbReference type="ARBA" id="ARBA00023163"/>
    </source>
</evidence>
<proteinExistence type="predicted"/>
<keyword evidence="3" id="KW-0804">Transcription</keyword>